<keyword evidence="7 9" id="KW-0067">ATP-binding</keyword>
<comment type="cofactor">
    <cofactor evidence="1">
        <name>Mg(2+)</name>
        <dbReference type="ChEBI" id="CHEBI:18420"/>
    </cofactor>
</comment>
<dbReference type="InterPro" id="IPR000719">
    <property type="entry name" value="Prot_kinase_dom"/>
</dbReference>
<dbReference type="InterPro" id="IPR002048">
    <property type="entry name" value="EF_hand_dom"/>
</dbReference>
<accession>A0AAU9K2J7</accession>
<evidence type="ECO:0000256" key="7">
    <source>
        <dbReference type="ARBA" id="ARBA00022840"/>
    </source>
</evidence>
<dbReference type="FunFam" id="1.10.510.10:FF:000571">
    <property type="entry name" value="Maternal embryonic leucine zipper kinase"/>
    <property type="match status" value="1"/>
</dbReference>
<dbReference type="GO" id="GO:0004674">
    <property type="term" value="F:protein serine/threonine kinase activity"/>
    <property type="evidence" value="ECO:0007669"/>
    <property type="project" value="UniProtKB-KW"/>
</dbReference>
<comment type="caution">
    <text evidence="12">The sequence shown here is derived from an EMBL/GenBank/DDBJ whole genome shotgun (WGS) entry which is preliminary data.</text>
</comment>
<dbReference type="PROSITE" id="PS00107">
    <property type="entry name" value="PROTEIN_KINASE_ATP"/>
    <property type="match status" value="1"/>
</dbReference>
<evidence type="ECO:0008006" key="14">
    <source>
        <dbReference type="Google" id="ProtNLM"/>
    </source>
</evidence>
<feature type="binding site" evidence="9">
    <location>
        <position position="79"/>
    </location>
    <ligand>
        <name>ATP</name>
        <dbReference type="ChEBI" id="CHEBI:30616"/>
    </ligand>
</feature>
<dbReference type="PANTHER" id="PTHR24349">
    <property type="entry name" value="SERINE/THREONINE-PROTEIN KINASE"/>
    <property type="match status" value="1"/>
</dbReference>
<dbReference type="Gene3D" id="3.30.200.20">
    <property type="entry name" value="Phosphorylase Kinase, domain 1"/>
    <property type="match status" value="1"/>
</dbReference>
<dbReference type="PROSITE" id="PS50222">
    <property type="entry name" value="EF_HAND_2"/>
    <property type="match status" value="2"/>
</dbReference>
<dbReference type="InterPro" id="IPR011992">
    <property type="entry name" value="EF-hand-dom_pair"/>
</dbReference>
<evidence type="ECO:0000259" key="11">
    <source>
        <dbReference type="PROSITE" id="PS50222"/>
    </source>
</evidence>
<protein>
    <recommendedName>
        <fullName evidence="14">Calcium-dependent protein kinase</fullName>
    </recommendedName>
</protein>
<dbReference type="SUPFAM" id="SSF47473">
    <property type="entry name" value="EF-hand"/>
    <property type="match status" value="1"/>
</dbReference>
<evidence type="ECO:0000256" key="5">
    <source>
        <dbReference type="ARBA" id="ARBA00022741"/>
    </source>
</evidence>
<feature type="domain" description="Protein kinase" evidence="10">
    <location>
        <begin position="48"/>
        <end position="306"/>
    </location>
</feature>
<dbReference type="Gene3D" id="1.10.238.10">
    <property type="entry name" value="EF-hand"/>
    <property type="match status" value="2"/>
</dbReference>
<evidence type="ECO:0000313" key="12">
    <source>
        <dbReference type="EMBL" id="CAG9332435.1"/>
    </source>
</evidence>
<evidence type="ECO:0000256" key="3">
    <source>
        <dbReference type="ARBA" id="ARBA00022527"/>
    </source>
</evidence>
<dbReference type="GO" id="GO:0005509">
    <property type="term" value="F:calcium ion binding"/>
    <property type="evidence" value="ECO:0007669"/>
    <property type="project" value="InterPro"/>
</dbReference>
<sequence>MGSCLKKQGKSMRISQEHYTIETSIRKHDSAHDSLRYVFLQKNIHLDFEFTKVLGHGKYGNVNYAKSKDPLIKQEFAVKSLIKPMIEDKMYTIHRELEILLSVDHPNIVKFFYAYEDPKFIHIVTEYCSGGDLLSKLCQVGKFSEVETATIIKKLLGALNHLHGMDICHRDIKLDNILLASEDSVSNIKLIDFDFAKRIDNLHLDMNTIVGTLHFIAPEVFDRVCGTSADLWSLGIVMYVLLVGKPPYRIDSESEVLVQIKNRELDFNDEEYQRISPLAKDLLSKLLDTDYNKRITAREALKHPWFVTVNQKSNDCNNERILKRLRQYQVKGRLKKEIMKIIVRILEPEDIQNLKEVFENLDTGHNGYITYKDLEKGLSTIGVTDASEIEQIWSCAETTIKGRLRYSDFLAATLNRKSALTESTLWAAFKYFDYDNSGKMTPVNIYSALKRAGVDITDEDLEMMLKEEGILLTQNIDFSEFKKIVLPVENFIRKTSLQSKRSIGASGLEWNGFSFM</sequence>
<dbReference type="Proteomes" id="UP001162131">
    <property type="component" value="Unassembled WGS sequence"/>
</dbReference>
<keyword evidence="6" id="KW-0418">Kinase</keyword>
<comment type="similarity">
    <text evidence="8">Belongs to the protein kinase superfamily. Ser/Thr protein kinase family. CDPK subfamily.</text>
</comment>
<gene>
    <name evidence="12" type="ORF">BSTOLATCC_MIC55881</name>
</gene>
<dbReference type="SMART" id="SM00220">
    <property type="entry name" value="S_TKc"/>
    <property type="match status" value="1"/>
</dbReference>
<dbReference type="GO" id="GO:0005524">
    <property type="term" value="F:ATP binding"/>
    <property type="evidence" value="ECO:0007669"/>
    <property type="project" value="UniProtKB-UniRule"/>
</dbReference>
<dbReference type="Gene3D" id="1.10.510.10">
    <property type="entry name" value="Transferase(Phosphotransferase) domain 1"/>
    <property type="match status" value="1"/>
</dbReference>
<evidence type="ECO:0000256" key="9">
    <source>
        <dbReference type="PROSITE-ProRule" id="PRU10141"/>
    </source>
</evidence>
<comment type="subunit">
    <text evidence="2">Monomer.</text>
</comment>
<dbReference type="Pfam" id="PF00069">
    <property type="entry name" value="Pkinase"/>
    <property type="match status" value="1"/>
</dbReference>
<dbReference type="PROSITE" id="PS00108">
    <property type="entry name" value="PROTEIN_KINASE_ST"/>
    <property type="match status" value="1"/>
</dbReference>
<evidence type="ECO:0000313" key="13">
    <source>
        <dbReference type="Proteomes" id="UP001162131"/>
    </source>
</evidence>
<keyword evidence="5 9" id="KW-0547">Nucleotide-binding</keyword>
<evidence type="ECO:0000256" key="2">
    <source>
        <dbReference type="ARBA" id="ARBA00011245"/>
    </source>
</evidence>
<proteinExistence type="inferred from homology"/>
<keyword evidence="3" id="KW-0723">Serine/threonine-protein kinase</keyword>
<name>A0AAU9K2J7_9CILI</name>
<dbReference type="EMBL" id="CAJZBQ010000054">
    <property type="protein sequence ID" value="CAG9332435.1"/>
    <property type="molecule type" value="Genomic_DNA"/>
</dbReference>
<keyword evidence="4" id="KW-0808">Transferase</keyword>
<dbReference type="Pfam" id="PF13499">
    <property type="entry name" value="EF-hand_7"/>
    <property type="match status" value="1"/>
</dbReference>
<dbReference type="SUPFAM" id="SSF56112">
    <property type="entry name" value="Protein kinase-like (PK-like)"/>
    <property type="match status" value="1"/>
</dbReference>
<evidence type="ECO:0000256" key="6">
    <source>
        <dbReference type="ARBA" id="ARBA00022777"/>
    </source>
</evidence>
<dbReference type="PROSITE" id="PS50011">
    <property type="entry name" value="PROTEIN_KINASE_DOM"/>
    <property type="match status" value="1"/>
</dbReference>
<dbReference type="InterPro" id="IPR017441">
    <property type="entry name" value="Protein_kinase_ATP_BS"/>
</dbReference>
<evidence type="ECO:0000256" key="4">
    <source>
        <dbReference type="ARBA" id="ARBA00022679"/>
    </source>
</evidence>
<keyword evidence="13" id="KW-1185">Reference proteome</keyword>
<dbReference type="CDD" id="cd05117">
    <property type="entry name" value="STKc_CAMK"/>
    <property type="match status" value="1"/>
</dbReference>
<dbReference type="AlphaFoldDB" id="A0AAU9K2J7"/>
<evidence type="ECO:0000256" key="8">
    <source>
        <dbReference type="ARBA" id="ARBA00024334"/>
    </source>
</evidence>
<reference evidence="12" key="1">
    <citation type="submission" date="2021-09" db="EMBL/GenBank/DDBJ databases">
        <authorList>
            <consortium name="AG Swart"/>
            <person name="Singh M."/>
            <person name="Singh A."/>
            <person name="Seah K."/>
            <person name="Emmerich C."/>
        </authorList>
    </citation>
    <scope>NUCLEOTIDE SEQUENCE</scope>
    <source>
        <strain evidence="12">ATCC30299</strain>
    </source>
</reference>
<feature type="domain" description="EF-hand" evidence="11">
    <location>
        <begin position="420"/>
        <end position="455"/>
    </location>
</feature>
<organism evidence="12 13">
    <name type="scientific">Blepharisma stoltei</name>
    <dbReference type="NCBI Taxonomy" id="1481888"/>
    <lineage>
        <taxon>Eukaryota</taxon>
        <taxon>Sar</taxon>
        <taxon>Alveolata</taxon>
        <taxon>Ciliophora</taxon>
        <taxon>Postciliodesmatophora</taxon>
        <taxon>Heterotrichea</taxon>
        <taxon>Heterotrichida</taxon>
        <taxon>Blepharismidae</taxon>
        <taxon>Blepharisma</taxon>
    </lineage>
</organism>
<evidence type="ECO:0000259" key="10">
    <source>
        <dbReference type="PROSITE" id="PS50011"/>
    </source>
</evidence>
<dbReference type="InterPro" id="IPR008271">
    <property type="entry name" value="Ser/Thr_kinase_AS"/>
</dbReference>
<dbReference type="InterPro" id="IPR050205">
    <property type="entry name" value="CDPK_Ser/Thr_kinases"/>
</dbReference>
<evidence type="ECO:0000256" key="1">
    <source>
        <dbReference type="ARBA" id="ARBA00001946"/>
    </source>
</evidence>
<feature type="domain" description="EF-hand" evidence="11">
    <location>
        <begin position="349"/>
        <end position="384"/>
    </location>
</feature>
<dbReference type="InterPro" id="IPR011009">
    <property type="entry name" value="Kinase-like_dom_sf"/>
</dbReference>